<evidence type="ECO:0000256" key="3">
    <source>
        <dbReference type="ARBA" id="ARBA00023002"/>
    </source>
</evidence>
<dbReference type="InterPro" id="IPR000627">
    <property type="entry name" value="Intradiol_dOase_C"/>
</dbReference>
<dbReference type="CDD" id="cd03463">
    <property type="entry name" value="3_4-PCD_alpha"/>
    <property type="match status" value="1"/>
</dbReference>
<dbReference type="Pfam" id="PF00775">
    <property type="entry name" value="Dioxygenase_C"/>
    <property type="match status" value="1"/>
</dbReference>
<dbReference type="GO" id="GO:0018578">
    <property type="term" value="F:protocatechuate 3,4-dioxygenase activity"/>
    <property type="evidence" value="ECO:0007669"/>
    <property type="project" value="UniProtKB-EC"/>
</dbReference>
<sequence>MTKTPLPETASQTAGPYVHIGLASEAAGLERSLSVLGACIAGPDVPGERMVIEGQILDGAGVPVTDAMFELWQGDATGKLAGSEGCASGFHGWGRTAADFETGRWRFETIKPGPIGNQAPHLALWIVARGINIGLHTRVYFDDAAEANAVDPVLLSLPEDRRASLVAQKSGDRSYRFDVHLQGNFETVFFDL</sequence>
<keyword evidence="3 5" id="KW-0560">Oxidoreductase</keyword>
<dbReference type="InterPro" id="IPR015889">
    <property type="entry name" value="Intradiol_dOase_core"/>
</dbReference>
<dbReference type="SUPFAM" id="SSF49482">
    <property type="entry name" value="Aromatic compound dioxygenase"/>
    <property type="match status" value="1"/>
</dbReference>
<organism evidence="5 6">
    <name type="scientific">Roseovarius phycicola</name>
    <dbReference type="NCBI Taxonomy" id="3080976"/>
    <lineage>
        <taxon>Bacteria</taxon>
        <taxon>Pseudomonadati</taxon>
        <taxon>Pseudomonadota</taxon>
        <taxon>Alphaproteobacteria</taxon>
        <taxon>Rhodobacterales</taxon>
        <taxon>Roseobacteraceae</taxon>
        <taxon>Roseovarius</taxon>
    </lineage>
</organism>
<dbReference type="Gene3D" id="2.60.130.10">
    <property type="entry name" value="Aromatic compound dioxygenase"/>
    <property type="match status" value="1"/>
</dbReference>
<gene>
    <name evidence="5" type="primary">pcaG</name>
    <name evidence="5" type="ORF">RZ517_04960</name>
</gene>
<keyword evidence="6" id="KW-1185">Reference proteome</keyword>
<feature type="domain" description="Intradiol ring-cleavage dioxygenases" evidence="4">
    <location>
        <begin position="44"/>
        <end position="118"/>
    </location>
</feature>
<reference evidence="5 6" key="1">
    <citation type="submission" date="2023-10" db="EMBL/GenBank/DDBJ databases">
        <title>Roseovarius strain S88 nov., isolated from a marine algae.</title>
        <authorList>
            <person name="Lee M.W."/>
            <person name="Lee J.K."/>
            <person name="Kim J.M."/>
            <person name="Choi D.G."/>
            <person name="Baek J.H."/>
            <person name="Bayburt H."/>
            <person name="Jung J.J."/>
            <person name="Han D.M."/>
            <person name="Jeon C.O."/>
        </authorList>
    </citation>
    <scope>NUCLEOTIDE SEQUENCE [LARGE SCALE GENOMIC DNA]</scope>
    <source>
        <strain evidence="5 6">S88</strain>
    </source>
</reference>
<dbReference type="EMBL" id="CP146069">
    <property type="protein sequence ID" value="WWR47527.1"/>
    <property type="molecule type" value="Genomic_DNA"/>
</dbReference>
<comment type="similarity">
    <text evidence="1">Belongs to the intradiol ring-cleavage dioxygenase family.</text>
</comment>
<protein>
    <submittedName>
        <fullName evidence="5">Protocatechuate 3,4-dioxygenase subunit alpha</fullName>
        <ecNumber evidence="5">1.13.11.3</ecNumber>
    </submittedName>
</protein>
<dbReference type="RefSeq" id="WP_338550354.1">
    <property type="nucleotide sequence ID" value="NZ_CP146069.1"/>
</dbReference>
<dbReference type="PANTHER" id="PTHR33711">
    <property type="entry name" value="DIOXYGENASE, PUTATIVE (AFU_ORTHOLOGUE AFUA_2G02910)-RELATED"/>
    <property type="match status" value="1"/>
</dbReference>
<dbReference type="InterPro" id="IPR012786">
    <property type="entry name" value="Protocat_dOase_a"/>
</dbReference>
<dbReference type="NCBIfam" id="TIGR02423">
    <property type="entry name" value="protocat_alph"/>
    <property type="match status" value="1"/>
</dbReference>
<dbReference type="InterPro" id="IPR050770">
    <property type="entry name" value="Intradiol_RC_Dioxygenase"/>
</dbReference>
<accession>A0ABZ2HJR3</accession>
<evidence type="ECO:0000259" key="4">
    <source>
        <dbReference type="Pfam" id="PF00775"/>
    </source>
</evidence>
<keyword evidence="2" id="KW-0223">Dioxygenase</keyword>
<name>A0ABZ2HJR3_9RHOB</name>
<proteinExistence type="inferred from homology"/>
<evidence type="ECO:0000313" key="6">
    <source>
        <dbReference type="Proteomes" id="UP001364156"/>
    </source>
</evidence>
<evidence type="ECO:0000313" key="5">
    <source>
        <dbReference type="EMBL" id="WWR47527.1"/>
    </source>
</evidence>
<dbReference type="EC" id="1.13.11.3" evidence="5"/>
<dbReference type="Proteomes" id="UP001364156">
    <property type="component" value="Chromosome"/>
</dbReference>
<dbReference type="PANTHER" id="PTHR33711:SF9">
    <property type="entry name" value="PROTOCATECHUATE 3,4-DIOXYGENASE ALPHA CHAIN"/>
    <property type="match status" value="1"/>
</dbReference>
<evidence type="ECO:0000256" key="1">
    <source>
        <dbReference type="ARBA" id="ARBA00007825"/>
    </source>
</evidence>
<evidence type="ECO:0000256" key="2">
    <source>
        <dbReference type="ARBA" id="ARBA00022964"/>
    </source>
</evidence>